<evidence type="ECO:0000256" key="1">
    <source>
        <dbReference type="SAM" id="MobiDB-lite"/>
    </source>
</evidence>
<dbReference type="OrthoDB" id="282085at2"/>
<feature type="signal peptide" evidence="2">
    <location>
        <begin position="1"/>
        <end position="24"/>
    </location>
</feature>
<name>A0A518B312_9BACT</name>
<feature type="compositionally biased region" description="Low complexity" evidence="1">
    <location>
        <begin position="200"/>
        <end position="223"/>
    </location>
</feature>
<dbReference type="Proteomes" id="UP000317093">
    <property type="component" value="Chromosome"/>
</dbReference>
<reference evidence="3 4" key="1">
    <citation type="submission" date="2019-02" db="EMBL/GenBank/DDBJ databases">
        <title>Deep-cultivation of Planctomycetes and their phenomic and genomic characterization uncovers novel biology.</title>
        <authorList>
            <person name="Wiegand S."/>
            <person name="Jogler M."/>
            <person name="Boedeker C."/>
            <person name="Pinto D."/>
            <person name="Vollmers J."/>
            <person name="Rivas-Marin E."/>
            <person name="Kohn T."/>
            <person name="Peeters S.H."/>
            <person name="Heuer A."/>
            <person name="Rast P."/>
            <person name="Oberbeckmann S."/>
            <person name="Bunk B."/>
            <person name="Jeske O."/>
            <person name="Meyerdierks A."/>
            <person name="Storesund J.E."/>
            <person name="Kallscheuer N."/>
            <person name="Luecker S."/>
            <person name="Lage O.M."/>
            <person name="Pohl T."/>
            <person name="Merkel B.J."/>
            <person name="Hornburger P."/>
            <person name="Mueller R.-W."/>
            <person name="Bruemmer F."/>
            <person name="Labrenz M."/>
            <person name="Spormann A.M."/>
            <person name="Op den Camp H."/>
            <person name="Overmann J."/>
            <person name="Amann R."/>
            <person name="Jetten M.S.M."/>
            <person name="Mascher T."/>
            <person name="Medema M.H."/>
            <person name="Devos D.P."/>
            <person name="Kaster A.-K."/>
            <person name="Ovreas L."/>
            <person name="Rohde M."/>
            <person name="Galperin M.Y."/>
            <person name="Jogler C."/>
        </authorList>
    </citation>
    <scope>NUCLEOTIDE SEQUENCE [LARGE SCALE GENOMIC DNA]</scope>
    <source>
        <strain evidence="3 4">Pan216</strain>
    </source>
</reference>
<evidence type="ECO:0000313" key="3">
    <source>
        <dbReference type="EMBL" id="QDU61365.1"/>
    </source>
</evidence>
<evidence type="ECO:0000256" key="2">
    <source>
        <dbReference type="SAM" id="SignalP"/>
    </source>
</evidence>
<dbReference type="RefSeq" id="WP_145257965.1">
    <property type="nucleotide sequence ID" value="NZ_CP036279.1"/>
</dbReference>
<protein>
    <submittedName>
        <fullName evidence="3">Uncharacterized protein</fullName>
    </submittedName>
</protein>
<evidence type="ECO:0000313" key="4">
    <source>
        <dbReference type="Proteomes" id="UP000317093"/>
    </source>
</evidence>
<feature type="compositionally biased region" description="Basic and acidic residues" evidence="1">
    <location>
        <begin position="53"/>
        <end position="70"/>
    </location>
</feature>
<feature type="chain" id="PRO_5021926562" evidence="2">
    <location>
        <begin position="25"/>
        <end position="332"/>
    </location>
</feature>
<dbReference type="EMBL" id="CP036279">
    <property type="protein sequence ID" value="QDU61365.1"/>
    <property type="molecule type" value="Genomic_DNA"/>
</dbReference>
<proteinExistence type="predicted"/>
<sequence precursor="true">MKRLSLGIALGCLCLALVAPDTLAGPRGRSGGARRSSPSSPSGRTNRSNYVSPERRATPERRSTPSERGRTPGNANPGQRFEGLQQSNPAMRTERGAANAGNVESFLGLNPQNANRQPGQAQERFRSAYETGPKPFSPSWYAQHPNAWKVTHPNADVWLAAQPNRLGRWIGVPVAGAGGTTVVESSYGTGESAVVSDAPAEQTTTASTTDSATESDTTASADQSQNFMTIGIYGLVPAGEAEATRMVQLTTDPEGTIRGTYFDVLTQNKGSLSGQIDKSTRAVSWTLGENGKVTFNTTLDDLTKPESKVSVDYPNGKKSTWQMVMMQEQQAG</sequence>
<feature type="region of interest" description="Disordered" evidence="1">
    <location>
        <begin position="23"/>
        <end position="83"/>
    </location>
</feature>
<keyword evidence="2" id="KW-0732">Signal</keyword>
<keyword evidence="4" id="KW-1185">Reference proteome</keyword>
<accession>A0A518B312</accession>
<dbReference type="KEGG" id="knv:Pan216_22210"/>
<feature type="compositionally biased region" description="Low complexity" evidence="1">
    <location>
        <begin position="33"/>
        <end position="44"/>
    </location>
</feature>
<organism evidence="3 4">
    <name type="scientific">Kolteria novifilia</name>
    <dbReference type="NCBI Taxonomy" id="2527975"/>
    <lineage>
        <taxon>Bacteria</taxon>
        <taxon>Pseudomonadati</taxon>
        <taxon>Planctomycetota</taxon>
        <taxon>Planctomycetia</taxon>
        <taxon>Kolteriales</taxon>
        <taxon>Kolteriaceae</taxon>
        <taxon>Kolteria</taxon>
    </lineage>
</organism>
<dbReference type="AlphaFoldDB" id="A0A518B312"/>
<gene>
    <name evidence="3" type="ORF">Pan216_22210</name>
</gene>
<feature type="region of interest" description="Disordered" evidence="1">
    <location>
        <begin position="191"/>
        <end position="223"/>
    </location>
</feature>